<dbReference type="InterPro" id="IPR016518">
    <property type="entry name" value="Alpha-L-fucosidase"/>
</dbReference>
<evidence type="ECO:0000259" key="2">
    <source>
        <dbReference type="Pfam" id="PF21307"/>
    </source>
</evidence>
<organism evidence="4 5">
    <name type="scientific">Paenibacillus ihbetae</name>
    <dbReference type="NCBI Taxonomy" id="1870820"/>
    <lineage>
        <taxon>Bacteria</taxon>
        <taxon>Bacillati</taxon>
        <taxon>Bacillota</taxon>
        <taxon>Bacilli</taxon>
        <taxon>Bacillales</taxon>
        <taxon>Paenibacillaceae</taxon>
        <taxon>Paenibacillus</taxon>
    </lineage>
</organism>
<dbReference type="InterPro" id="IPR049053">
    <property type="entry name" value="AFCA-like_C"/>
</dbReference>
<accession>A0ABX3K215</accession>
<reference evidence="4 5" key="1">
    <citation type="submission" date="2016-12" db="EMBL/GenBank/DDBJ databases">
        <title>Genome sequencing and description of Paenibacillus sp. nov. from high altitude lake in the Indian Trans- Himalayas.</title>
        <authorList>
            <person name="Kiran S."/>
            <person name="Swarnkar M.K."/>
            <person name="Rana A."/>
            <person name="Tewari R."/>
            <person name="Gulati A."/>
        </authorList>
    </citation>
    <scope>NUCLEOTIDE SEQUENCE [LARGE SCALE GENOMIC DNA]</scope>
    <source>
        <strain evidence="4 5">IHBB 9951</strain>
    </source>
</reference>
<dbReference type="InterPro" id="IPR013780">
    <property type="entry name" value="Glyco_hydro_b"/>
</dbReference>
<dbReference type="PANTHER" id="PTHR31084">
    <property type="entry name" value="ALPHA-L-FUCOSIDASE 2"/>
    <property type="match status" value="1"/>
</dbReference>
<dbReference type="Pfam" id="PF22124">
    <property type="entry name" value="Glyco_hydro_95_cat"/>
    <property type="match status" value="1"/>
</dbReference>
<evidence type="ECO:0000259" key="3">
    <source>
        <dbReference type="Pfam" id="PF22124"/>
    </source>
</evidence>
<dbReference type="InterPro" id="IPR054363">
    <property type="entry name" value="GH95_cat"/>
</dbReference>
<evidence type="ECO:0000259" key="1">
    <source>
        <dbReference type="Pfam" id="PF14498"/>
    </source>
</evidence>
<evidence type="ECO:0000313" key="4">
    <source>
        <dbReference type="EMBL" id="OOC63498.1"/>
    </source>
</evidence>
<dbReference type="InterPro" id="IPR008928">
    <property type="entry name" value="6-hairpin_glycosidase_sf"/>
</dbReference>
<feature type="domain" description="Glycosyl hydrolase family 95 N-terminal" evidence="1">
    <location>
        <begin position="13"/>
        <end position="262"/>
    </location>
</feature>
<name>A0ABX3K215_9BACL</name>
<dbReference type="PIRSF" id="PIRSF007663">
    <property type="entry name" value="UCP007663"/>
    <property type="match status" value="1"/>
</dbReference>
<keyword evidence="5" id="KW-1185">Reference proteome</keyword>
<feature type="domain" description="Glycosyl hydrolase family 95 catalytic" evidence="3">
    <location>
        <begin position="292"/>
        <end position="698"/>
    </location>
</feature>
<dbReference type="PANTHER" id="PTHR31084:SF0">
    <property type="entry name" value="ALPHA-L-FUCOSIDASE 2"/>
    <property type="match status" value="1"/>
</dbReference>
<dbReference type="RefSeq" id="WP_189636128.1">
    <property type="nucleotide sequence ID" value="NZ_MRVI01000001.1"/>
</dbReference>
<feature type="domain" description="Alpha fucosidase A-like C-terminal" evidence="2">
    <location>
        <begin position="700"/>
        <end position="790"/>
    </location>
</feature>
<dbReference type="EMBL" id="MRVI01000001">
    <property type="protein sequence ID" value="OOC63498.1"/>
    <property type="molecule type" value="Genomic_DNA"/>
</dbReference>
<dbReference type="SUPFAM" id="SSF48208">
    <property type="entry name" value="Six-hairpin glycosidases"/>
    <property type="match status" value="1"/>
</dbReference>
<protein>
    <submittedName>
        <fullName evidence="4">Alpha-amylase</fullName>
    </submittedName>
</protein>
<dbReference type="InterPro" id="IPR027414">
    <property type="entry name" value="GH95_N_dom"/>
</dbReference>
<evidence type="ECO:0000313" key="5">
    <source>
        <dbReference type="Proteomes" id="UP000189059"/>
    </source>
</evidence>
<proteinExistence type="predicted"/>
<comment type="caution">
    <text evidence="4">The sequence shown here is derived from an EMBL/GenBank/DDBJ whole genome shotgun (WGS) entry which is preliminary data.</text>
</comment>
<dbReference type="Proteomes" id="UP000189059">
    <property type="component" value="Unassembled WGS sequence"/>
</dbReference>
<gene>
    <name evidence="4" type="ORF">BBD40_17525</name>
</gene>
<dbReference type="Gene3D" id="2.60.40.1180">
    <property type="entry name" value="Golgi alpha-mannosidase II"/>
    <property type="match status" value="1"/>
</dbReference>
<dbReference type="Gene3D" id="2.70.98.50">
    <property type="entry name" value="putative glycoside hydrolase family protein from bacillus halodurans"/>
    <property type="match status" value="1"/>
</dbReference>
<dbReference type="Pfam" id="PF21307">
    <property type="entry name" value="Glyco_hydro_95_C"/>
    <property type="match status" value="1"/>
</dbReference>
<dbReference type="Pfam" id="PF14498">
    <property type="entry name" value="Glyco_hyd_65N_2"/>
    <property type="match status" value="1"/>
</dbReference>
<sequence>MKLETNPRSAYKLWYDKPASVWEEALPLGNGRLGAMVFGGIQEERIQWNEDTLWSGFPRDTNNYEALRYLQAARELIASENYAEAEKLIEERMVGRNTEAFLPLGDLLIDQTGIGDGQLDYRRELDLGQGVASVVFRTDRGESFQREMFISATDQIAVIRYTGSAEESIHLKLRLQSALKSETAIMPHGVLRLFGHAPTHIADNYRGDHPQSVLYEEGRGLRYEMQVAVRADGGSIDINGDVLTVTGANAVTLHVAAATNFEGFDVMPGAKGSDPARLCSARLEAAAGYDDEALRLRHTEEHQALFGRVAVELGDAEHRTRMETIPTDQRLAAYAGGQEDPSLEALMFQYGRYLLMASSRPGTQPAHLQGLWNPHVQPPWNSNYTTNINTEMNYWAAETGNLSECHEPLIRMVRELAVSGARTARIHYNARGWAAHHNVDLWRMANPSNGRAMWAFWPMAGPWLCRHLWEHYVFNPDPEYLRSTAYPLMREAALFCLDWLIEDGEGHLVTSPSTSPENQFLTKEGVPCSVSAGSTMDMALIRELFRHCLEASELLEIDRELQEELRSALERLLPYRMDDDGRLMEWSKPFAEAEPGHRHVSHLYGLYPGTDINLRDTPELAEAALHSLMSRIRSGGGHTGWSCVWLINLFARLQQPDLAYKYVRTLLTRSVHPNLFGDHPPFQIDANFGGAAGLAEMLMQSHLGEITLLPALPAAWSSGSVRGLKARGGFLIDMEWKDGALVSASITSTHGQPCSVSCGIPVLVQREDGSAAASGERCSFDTVKGETYRVLPLERA</sequence>